<dbReference type="EMBL" id="OV725080">
    <property type="protein sequence ID" value="CAH1399877.1"/>
    <property type="molecule type" value="Genomic_DNA"/>
</dbReference>
<evidence type="ECO:0000313" key="6">
    <source>
        <dbReference type="Proteomes" id="UP001152798"/>
    </source>
</evidence>
<dbReference type="PROSITE" id="PS50001">
    <property type="entry name" value="SH2"/>
    <property type="match status" value="1"/>
</dbReference>
<evidence type="ECO:0000259" key="4">
    <source>
        <dbReference type="PROSITE" id="PS50001"/>
    </source>
</evidence>
<feature type="domain" description="SH2" evidence="4">
    <location>
        <begin position="402"/>
        <end position="494"/>
    </location>
</feature>
<dbReference type="SMART" id="SM00252">
    <property type="entry name" value="SH2"/>
    <property type="match status" value="1"/>
</dbReference>
<reference evidence="5" key="1">
    <citation type="submission" date="2022-01" db="EMBL/GenBank/DDBJ databases">
        <authorList>
            <person name="King R."/>
        </authorList>
    </citation>
    <scope>NUCLEOTIDE SEQUENCE</scope>
</reference>
<dbReference type="InterPro" id="IPR036860">
    <property type="entry name" value="SH2_dom_sf"/>
</dbReference>
<name>A0A9P0HDF2_NEZVI</name>
<dbReference type="SUPFAM" id="SSF55550">
    <property type="entry name" value="SH2 domain"/>
    <property type="match status" value="1"/>
</dbReference>
<protein>
    <recommendedName>
        <fullName evidence="4">SH2 domain-containing protein</fullName>
    </recommendedName>
</protein>
<evidence type="ECO:0000256" key="1">
    <source>
        <dbReference type="PROSITE-ProRule" id="PRU00191"/>
    </source>
</evidence>
<keyword evidence="1" id="KW-0727">SH2 domain</keyword>
<feature type="coiled-coil region" evidence="2">
    <location>
        <begin position="185"/>
        <end position="233"/>
    </location>
</feature>
<dbReference type="Pfam" id="PF00017">
    <property type="entry name" value="SH2"/>
    <property type="match status" value="1"/>
</dbReference>
<dbReference type="OrthoDB" id="10003345at2759"/>
<keyword evidence="6" id="KW-1185">Reference proteome</keyword>
<evidence type="ECO:0000256" key="3">
    <source>
        <dbReference type="SAM" id="MobiDB-lite"/>
    </source>
</evidence>
<dbReference type="GO" id="GO:0005737">
    <property type="term" value="C:cytoplasm"/>
    <property type="evidence" value="ECO:0007669"/>
    <property type="project" value="TreeGrafter"/>
</dbReference>
<dbReference type="Proteomes" id="UP001152798">
    <property type="component" value="Chromosome 4"/>
</dbReference>
<dbReference type="InterPro" id="IPR000980">
    <property type="entry name" value="SH2"/>
</dbReference>
<dbReference type="AlphaFoldDB" id="A0A9P0HDF2"/>
<dbReference type="PANTHER" id="PTHR14388">
    <property type="entry name" value="T CELL-SPECIFIC ADAPTER PROTEIN TSAD"/>
    <property type="match status" value="1"/>
</dbReference>
<keyword evidence="2" id="KW-0175">Coiled coil</keyword>
<feature type="region of interest" description="Disordered" evidence="3">
    <location>
        <begin position="49"/>
        <end position="68"/>
    </location>
</feature>
<accession>A0A9P0HDF2</accession>
<feature type="compositionally biased region" description="Basic and acidic residues" evidence="3">
    <location>
        <begin position="362"/>
        <end position="372"/>
    </location>
</feature>
<feature type="region of interest" description="Disordered" evidence="3">
    <location>
        <begin position="349"/>
        <end position="372"/>
    </location>
</feature>
<proteinExistence type="predicted"/>
<dbReference type="Gene3D" id="3.30.505.10">
    <property type="entry name" value="SH2 domain"/>
    <property type="match status" value="1"/>
</dbReference>
<sequence>MTLWKVPQSKILAVCDFKVRTLLETELIRSCTLNRLEDTVRGISAAQRDLRRNHPEGMDLGTASEKAEVGGQPLTKRFPYAGTHCDFAGHGEKLGQKMLQQILDEMWIDPDLLAELDETQKQTLFCKMREEQVRRWKMWDSTNPSLPTENDNNKKYKRKVDFLIGEDGEPWTWVMGEHPNDKSIEQILEEEAREAARKLAEKETQSLRLSVVEAELTELLELNKKQLEEIETRKQMLDSAEDIYCSADELRIAAETSFFTKRDALQEITFNKQQNVSQRVAQWEKRLMDERTSEHFKRIQRKKQEAVKEAEEAENKHEQFWREQQAEQQIREIARRAREEHRRSILESEPMPQGNQNLPGLGKERTGVSKPPNKDAIVEWFRSSQANRRAGLEPNTNAIAPWFHGLITRQEAESLLQVQPVGSFLVRVSERIWGYAISYRDTDRCKHYLIDASNGTYQFLGNNQKSHNTLGDLVRYHGLKPITADGGELLDRPCHRSKPLPPAFQPMSIRAR</sequence>
<organism evidence="5 6">
    <name type="scientific">Nezara viridula</name>
    <name type="common">Southern green stink bug</name>
    <name type="synonym">Cimex viridulus</name>
    <dbReference type="NCBI Taxonomy" id="85310"/>
    <lineage>
        <taxon>Eukaryota</taxon>
        <taxon>Metazoa</taxon>
        <taxon>Ecdysozoa</taxon>
        <taxon>Arthropoda</taxon>
        <taxon>Hexapoda</taxon>
        <taxon>Insecta</taxon>
        <taxon>Pterygota</taxon>
        <taxon>Neoptera</taxon>
        <taxon>Paraneoptera</taxon>
        <taxon>Hemiptera</taxon>
        <taxon>Heteroptera</taxon>
        <taxon>Panheteroptera</taxon>
        <taxon>Pentatomomorpha</taxon>
        <taxon>Pentatomoidea</taxon>
        <taxon>Pentatomidae</taxon>
        <taxon>Pentatominae</taxon>
        <taxon>Nezara</taxon>
    </lineage>
</organism>
<feature type="coiled-coil region" evidence="2">
    <location>
        <begin position="296"/>
        <end position="343"/>
    </location>
</feature>
<dbReference type="PANTHER" id="PTHR14388:SF17">
    <property type="entry name" value="SH2 DOMAIN-CONTAINING PROTEIN"/>
    <property type="match status" value="1"/>
</dbReference>
<evidence type="ECO:0000313" key="5">
    <source>
        <dbReference type="EMBL" id="CAH1399877.1"/>
    </source>
</evidence>
<dbReference type="PRINTS" id="PR00401">
    <property type="entry name" value="SH2DOMAIN"/>
</dbReference>
<evidence type="ECO:0000256" key="2">
    <source>
        <dbReference type="SAM" id="Coils"/>
    </source>
</evidence>
<gene>
    <name evidence="5" type="ORF">NEZAVI_LOCUS9233</name>
</gene>